<keyword evidence="3" id="KW-1185">Reference proteome</keyword>
<dbReference type="GO" id="GO:0016651">
    <property type="term" value="F:oxidoreductase activity, acting on NAD(P)H"/>
    <property type="evidence" value="ECO:0007669"/>
    <property type="project" value="UniProtKB-ARBA"/>
</dbReference>
<dbReference type="GO" id="GO:0010181">
    <property type="term" value="F:FMN binding"/>
    <property type="evidence" value="ECO:0007669"/>
    <property type="project" value="InterPro"/>
</dbReference>
<dbReference type="SUPFAM" id="SSF52218">
    <property type="entry name" value="Flavoproteins"/>
    <property type="match status" value="1"/>
</dbReference>
<gene>
    <name evidence="2" type="ORF">CPJCM30710_09970</name>
</gene>
<dbReference type="RefSeq" id="WP_212903072.1">
    <property type="nucleotide sequence ID" value="NZ_BOPZ01000006.1"/>
</dbReference>
<dbReference type="EMBL" id="BOPZ01000006">
    <property type="protein sequence ID" value="GIM28331.1"/>
    <property type="molecule type" value="Genomic_DNA"/>
</dbReference>
<name>A0A919RZ14_9CLOT</name>
<sequence>MNLKDKKCLIAYFSRKGTNYVSRRIVDLPIGNTEVVAKMIQEVTGSDMLHIEAVKSYPKDYTETTEVAQDELRANVRPELTNHVENMDSYDVIFLGYPNWWGTMPMPVFTFLEEYNFSGKTIVPFCTHEGSGLGHSEKDIAKLCPEATVLKGLAIHGTSAASAKTNVSNWLDKMGIS</sequence>
<dbReference type="Proteomes" id="UP000679179">
    <property type="component" value="Unassembled WGS sequence"/>
</dbReference>
<dbReference type="PANTHER" id="PTHR39201:SF1">
    <property type="entry name" value="FLAVODOXIN-LIKE DOMAIN-CONTAINING PROTEIN"/>
    <property type="match status" value="1"/>
</dbReference>
<dbReference type="PANTHER" id="PTHR39201">
    <property type="entry name" value="EXPORTED PROTEIN-RELATED"/>
    <property type="match status" value="1"/>
</dbReference>
<evidence type="ECO:0000259" key="1">
    <source>
        <dbReference type="Pfam" id="PF12682"/>
    </source>
</evidence>
<comment type="caution">
    <text evidence="2">The sequence shown here is derived from an EMBL/GenBank/DDBJ whole genome shotgun (WGS) entry which is preliminary data.</text>
</comment>
<evidence type="ECO:0000313" key="3">
    <source>
        <dbReference type="Proteomes" id="UP000679179"/>
    </source>
</evidence>
<dbReference type="Pfam" id="PF12682">
    <property type="entry name" value="Flavodoxin_4"/>
    <property type="match status" value="1"/>
</dbReference>
<feature type="domain" description="Flavodoxin-like" evidence="1">
    <location>
        <begin position="31"/>
        <end position="174"/>
    </location>
</feature>
<accession>A0A919RZ14</accession>
<reference evidence="2" key="1">
    <citation type="submission" date="2021-03" db="EMBL/GenBank/DDBJ databases">
        <title>Taxonomic study of Clostridium polyendosporum from meadow-gley soil under rice.</title>
        <authorList>
            <person name="Kobayashi H."/>
            <person name="Tanizawa Y."/>
            <person name="Yagura M."/>
        </authorList>
    </citation>
    <scope>NUCLEOTIDE SEQUENCE</scope>
    <source>
        <strain evidence="2">JCM 30710</strain>
    </source>
</reference>
<dbReference type="InterPro" id="IPR029039">
    <property type="entry name" value="Flavoprotein-like_sf"/>
</dbReference>
<protein>
    <submittedName>
        <fullName evidence="2">Flavodoxin</fullName>
    </submittedName>
</protein>
<organism evidence="2 3">
    <name type="scientific">Clostridium polyendosporum</name>
    <dbReference type="NCBI Taxonomy" id="69208"/>
    <lineage>
        <taxon>Bacteria</taxon>
        <taxon>Bacillati</taxon>
        <taxon>Bacillota</taxon>
        <taxon>Clostridia</taxon>
        <taxon>Eubacteriales</taxon>
        <taxon>Clostridiaceae</taxon>
        <taxon>Clostridium</taxon>
    </lineage>
</organism>
<dbReference type="AlphaFoldDB" id="A0A919RZ14"/>
<dbReference type="InterPro" id="IPR008254">
    <property type="entry name" value="Flavodoxin/NO_synth"/>
</dbReference>
<dbReference type="Gene3D" id="3.40.50.360">
    <property type="match status" value="1"/>
</dbReference>
<evidence type="ECO:0000313" key="2">
    <source>
        <dbReference type="EMBL" id="GIM28331.1"/>
    </source>
</evidence>
<proteinExistence type="predicted"/>